<evidence type="ECO:0000256" key="3">
    <source>
        <dbReference type="SAM" id="MobiDB-lite"/>
    </source>
</evidence>
<dbReference type="GO" id="GO:0070161">
    <property type="term" value="C:anchoring junction"/>
    <property type="evidence" value="ECO:0007669"/>
    <property type="project" value="UniProtKB-SubCell"/>
</dbReference>
<dbReference type="SMART" id="SM00459">
    <property type="entry name" value="Sorb"/>
    <property type="match status" value="1"/>
</dbReference>
<evidence type="ECO:0000259" key="5">
    <source>
        <dbReference type="PROSITE" id="PS50831"/>
    </source>
</evidence>
<comment type="caution">
    <text evidence="6">The sequence shown here is derived from an EMBL/GenBank/DDBJ whole genome shotgun (WGS) entry which is preliminary data.</text>
</comment>
<dbReference type="Pfam" id="PF02208">
    <property type="entry name" value="Sorb"/>
    <property type="match status" value="1"/>
</dbReference>
<reference evidence="6" key="1">
    <citation type="submission" date="2019-08" db="EMBL/GenBank/DDBJ databases">
        <title>The improved chromosome-level genome for the pearl oyster Pinctada fucata martensii using PacBio sequencing and Hi-C.</title>
        <authorList>
            <person name="Zheng Z."/>
        </authorList>
    </citation>
    <scope>NUCLEOTIDE SEQUENCE</scope>
    <source>
        <strain evidence="6">ZZ-2019</strain>
        <tissue evidence="6">Adductor muscle</tissue>
    </source>
</reference>
<dbReference type="InterPro" id="IPR036034">
    <property type="entry name" value="PDZ_sf"/>
</dbReference>
<feature type="compositionally biased region" description="Basic and acidic residues" evidence="3">
    <location>
        <begin position="593"/>
        <end position="629"/>
    </location>
</feature>
<organism evidence="6 7">
    <name type="scientific">Pinctada imbricata</name>
    <name type="common">Atlantic pearl-oyster</name>
    <name type="synonym">Pinctada martensii</name>
    <dbReference type="NCBI Taxonomy" id="66713"/>
    <lineage>
        <taxon>Eukaryota</taxon>
        <taxon>Metazoa</taxon>
        <taxon>Spiralia</taxon>
        <taxon>Lophotrochozoa</taxon>
        <taxon>Mollusca</taxon>
        <taxon>Bivalvia</taxon>
        <taxon>Autobranchia</taxon>
        <taxon>Pteriomorphia</taxon>
        <taxon>Pterioida</taxon>
        <taxon>Pterioidea</taxon>
        <taxon>Pteriidae</taxon>
        <taxon>Pinctada</taxon>
    </lineage>
</organism>
<feature type="compositionally biased region" description="Low complexity" evidence="3">
    <location>
        <begin position="710"/>
        <end position="719"/>
    </location>
</feature>
<accession>A0AA88XQ77</accession>
<feature type="compositionally biased region" description="Basic residues" evidence="3">
    <location>
        <begin position="196"/>
        <end position="208"/>
    </location>
</feature>
<feature type="region of interest" description="Disordered" evidence="3">
    <location>
        <begin position="348"/>
        <end position="456"/>
    </location>
</feature>
<dbReference type="PROSITE" id="PS50106">
    <property type="entry name" value="PDZ"/>
    <property type="match status" value="1"/>
</dbReference>
<dbReference type="Gene3D" id="2.30.42.10">
    <property type="match status" value="1"/>
</dbReference>
<dbReference type="EMBL" id="VSWD01000010">
    <property type="protein sequence ID" value="KAK3090212.1"/>
    <property type="molecule type" value="Genomic_DNA"/>
</dbReference>
<dbReference type="Pfam" id="PF00595">
    <property type="entry name" value="PDZ"/>
    <property type="match status" value="1"/>
</dbReference>
<feature type="compositionally biased region" description="Low complexity" evidence="3">
    <location>
        <begin position="580"/>
        <end position="592"/>
    </location>
</feature>
<dbReference type="Proteomes" id="UP001186944">
    <property type="component" value="Unassembled WGS sequence"/>
</dbReference>
<feature type="domain" description="PDZ" evidence="4">
    <location>
        <begin position="1"/>
        <end position="84"/>
    </location>
</feature>
<gene>
    <name evidence="6" type="ORF">FSP39_010097</name>
</gene>
<keyword evidence="7" id="KW-1185">Reference proteome</keyword>
<dbReference type="PROSITE" id="PS50831">
    <property type="entry name" value="SOHO"/>
    <property type="match status" value="1"/>
</dbReference>
<feature type="region of interest" description="Disordered" evidence="3">
    <location>
        <begin position="160"/>
        <end position="240"/>
    </location>
</feature>
<feature type="region of interest" description="Disordered" evidence="3">
    <location>
        <begin position="499"/>
        <end position="523"/>
    </location>
</feature>
<feature type="compositionally biased region" description="Basic and acidic residues" evidence="3">
    <location>
        <begin position="348"/>
        <end position="379"/>
    </location>
</feature>
<feature type="domain" description="SoHo" evidence="5">
    <location>
        <begin position="511"/>
        <end position="573"/>
    </location>
</feature>
<evidence type="ECO:0000256" key="1">
    <source>
        <dbReference type="ARBA" id="ARBA00004282"/>
    </source>
</evidence>
<evidence type="ECO:0000313" key="6">
    <source>
        <dbReference type="EMBL" id="KAK3090212.1"/>
    </source>
</evidence>
<evidence type="ECO:0000259" key="4">
    <source>
        <dbReference type="PROSITE" id="PS50106"/>
    </source>
</evidence>
<feature type="compositionally biased region" description="Basic and acidic residues" evidence="3">
    <location>
        <begin position="734"/>
        <end position="749"/>
    </location>
</feature>
<feature type="compositionally biased region" description="Polar residues" evidence="3">
    <location>
        <begin position="172"/>
        <end position="189"/>
    </location>
</feature>
<sequence length="848" mass="93786">MCLFRVDLGVIILEMLEISSCPPAIGLPKDQINPNSKAYNEGLHVGDVIERINGQATVGLLHGDAQQLIKITDSQISLDIKTKKPVMNGQINGDIHSEGLKLKNISGDLTTKQYKPVSFGGSGRVAATTTTNSTYTTTTSAAHDSYPPSSATSVIVSSSRDSASCGRSSPSVWSTTSYYTSDSARSSPAHSPALGRRPKPKPPPKPKVKPVAPPSGKHDTPSPSTTRSASPASSTASKGLDLFFRQKEKISKLGTDDQDKLSEVEVNGHQTFSTSPPKSQSKGMLWFYSLPGSRSRLLTPIYSEEEVASPDYDKSTSILKPSAPVWKAGQGSGLVKKEYKPVKMDMFKKQEAKSKQEDVISPHREDRHVPRSPNIKDEEISISTSSTDSRTAGYPSTIPHPSGSPMSPPSDHYPSRPAGSYTPYTTASSTISTDTLPSTTLADHRHEESSFKLPPTQSPYITLLQKSREGQIPKGAIYIGEKSSINGGVKTTDTYYEMPVKEESPEPQVVERKPKKYDGIGPVDDKGMPLAFRMNVDEEKQHDWYKQMFKSLHRTGKKEEENPYRPSYELPSKFREEKTTSPSAITSPSAKSDLFESRKTFEERREQFSGNSKKHDIDAGYRSEPEINFRLKQRTKSLSDVKSREPRSFEWSPPHVRSKIEIYRNQPRSIIDYEPGFSSLAFQERKQPGSGRPRSKSTSTPFKTFEGKSKSTLKGKGTTHNPPIEKPGQFSRYTEGRKPWSASLEKDGESDASDMYKQIQKGGEIPIRGLQKPAPEKSTPNPSDLLLVCISEHLCTTTLDANPLLIVISNIIITHHVVRNFGLCIFKHKFRNVVFPKFGCHYIAFGLK</sequence>
<dbReference type="InterPro" id="IPR001478">
    <property type="entry name" value="PDZ"/>
</dbReference>
<keyword evidence="2" id="KW-0965">Cell junction</keyword>
<feature type="compositionally biased region" description="Low complexity" evidence="3">
    <location>
        <begin position="160"/>
        <end position="171"/>
    </location>
</feature>
<feature type="compositionally biased region" description="Basic and acidic residues" evidence="3">
    <location>
        <begin position="637"/>
        <end position="648"/>
    </location>
</feature>
<comment type="subcellular location">
    <subcellularLocation>
        <location evidence="1">Cell junction</location>
    </subcellularLocation>
</comment>
<evidence type="ECO:0000256" key="2">
    <source>
        <dbReference type="ARBA" id="ARBA00022949"/>
    </source>
</evidence>
<feature type="region of interest" description="Disordered" evidence="3">
    <location>
        <begin position="555"/>
        <end position="654"/>
    </location>
</feature>
<feature type="region of interest" description="Disordered" evidence="3">
    <location>
        <begin position="683"/>
        <end position="752"/>
    </location>
</feature>
<dbReference type="AlphaFoldDB" id="A0AA88XQ77"/>
<evidence type="ECO:0000313" key="7">
    <source>
        <dbReference type="Proteomes" id="UP001186944"/>
    </source>
</evidence>
<feature type="compositionally biased region" description="Polar residues" evidence="3">
    <location>
        <begin position="422"/>
        <end position="441"/>
    </location>
</feature>
<name>A0AA88XQ77_PINIB</name>
<protein>
    <submittedName>
        <fullName evidence="6">Uncharacterized protein</fullName>
    </submittedName>
</protein>
<dbReference type="InterPro" id="IPR003127">
    <property type="entry name" value="SoHo_dom"/>
</dbReference>
<dbReference type="SMART" id="SM00228">
    <property type="entry name" value="PDZ"/>
    <property type="match status" value="1"/>
</dbReference>
<dbReference type="SUPFAM" id="SSF50156">
    <property type="entry name" value="PDZ domain-like"/>
    <property type="match status" value="1"/>
</dbReference>
<feature type="compositionally biased region" description="Low complexity" evidence="3">
    <location>
        <begin position="221"/>
        <end position="237"/>
    </location>
</feature>
<proteinExistence type="predicted"/>